<accession>A0A6P8HQC7</accession>
<dbReference type="FunFam" id="2.30.29.30:FF:000217">
    <property type="entry name" value="Rho GTPase activating protein 20"/>
    <property type="match status" value="1"/>
</dbReference>
<dbReference type="CDD" id="cd13319">
    <property type="entry name" value="PH_RARhoGAP"/>
    <property type="match status" value="1"/>
</dbReference>
<dbReference type="PROSITE" id="PS50003">
    <property type="entry name" value="PH_DOMAIN"/>
    <property type="match status" value="1"/>
</dbReference>
<dbReference type="GeneID" id="116294325"/>
<sequence>MLNQPNMVLAMKRSDLFTSANCSTQLAFSILPYTLIFPFDDADLPQPIDEELVKINQVQDKFPHDNLCLIEGDLLPRYRTNASRRRSAPSAVLKAALVPKPHLAVRGSQHDGGSLKVKAFTDATSIFPLPSRHFVQEGCAQVTVGVSTQERHLFLFSDLLLVAKSKSAATYKLKHRIRVSELWLTNCTEEVCESTKSAEKSFVLGWPTTNSVFTFSTAETRDIWFSALTKYIKTQKDAEDPKVVTLKVYNRDMESADSFGASKSSA</sequence>
<dbReference type="InParanoid" id="A0A6P8HQC7"/>
<proteinExistence type="predicted"/>
<dbReference type="GO" id="GO:0005096">
    <property type="term" value="F:GTPase activator activity"/>
    <property type="evidence" value="ECO:0007669"/>
    <property type="project" value="TreeGrafter"/>
</dbReference>
<dbReference type="SMART" id="SM00233">
    <property type="entry name" value="PH"/>
    <property type="match status" value="1"/>
</dbReference>
<name>A0A6P8HQC7_ACTTE</name>
<organism evidence="2 3">
    <name type="scientific">Actinia tenebrosa</name>
    <name type="common">Australian red waratah sea anemone</name>
    <dbReference type="NCBI Taxonomy" id="6105"/>
    <lineage>
        <taxon>Eukaryota</taxon>
        <taxon>Metazoa</taxon>
        <taxon>Cnidaria</taxon>
        <taxon>Anthozoa</taxon>
        <taxon>Hexacorallia</taxon>
        <taxon>Actiniaria</taxon>
        <taxon>Actiniidae</taxon>
        <taxon>Actinia</taxon>
    </lineage>
</organism>
<dbReference type="AlphaFoldDB" id="A0A6P8HQC7"/>
<dbReference type="OrthoDB" id="27389at2759"/>
<dbReference type="Pfam" id="PF22286">
    <property type="entry name" value="RHG20_PH"/>
    <property type="match status" value="1"/>
</dbReference>
<evidence type="ECO:0000313" key="3">
    <source>
        <dbReference type="RefSeq" id="XP_031557771.1"/>
    </source>
</evidence>
<dbReference type="InterPro" id="IPR011993">
    <property type="entry name" value="PH-like_dom_sf"/>
</dbReference>
<dbReference type="Gene3D" id="2.30.29.30">
    <property type="entry name" value="Pleckstrin-homology domain (PH domain)/Phosphotyrosine-binding domain (PTB)"/>
    <property type="match status" value="1"/>
</dbReference>
<dbReference type="KEGG" id="aten:116294325"/>
<evidence type="ECO:0000259" key="1">
    <source>
        <dbReference type="PROSITE" id="PS50003"/>
    </source>
</evidence>
<reference evidence="3" key="1">
    <citation type="submission" date="2025-08" db="UniProtKB">
        <authorList>
            <consortium name="RefSeq"/>
        </authorList>
    </citation>
    <scope>IDENTIFICATION</scope>
</reference>
<evidence type="ECO:0000313" key="2">
    <source>
        <dbReference type="Proteomes" id="UP000515163"/>
    </source>
</evidence>
<feature type="domain" description="PH" evidence="1">
    <location>
        <begin position="133"/>
        <end position="233"/>
    </location>
</feature>
<dbReference type="SUPFAM" id="SSF50729">
    <property type="entry name" value="PH domain-like"/>
    <property type="match status" value="1"/>
</dbReference>
<dbReference type="PANTHER" id="PTHR23179:SF3">
    <property type="entry name" value="RHO GTPASE-ACTIVATING PROTEIN 20"/>
    <property type="match status" value="1"/>
</dbReference>
<dbReference type="InterPro" id="IPR047887">
    <property type="entry name" value="ARHGAP20_PH"/>
</dbReference>
<feature type="non-terminal residue" evidence="3">
    <location>
        <position position="266"/>
    </location>
</feature>
<dbReference type="PANTHER" id="PTHR23179">
    <property type="entry name" value="T-CELL ACTIVATION RHO GTPASE ACTIVATING PROTEIN-RELATED"/>
    <property type="match status" value="1"/>
</dbReference>
<protein>
    <submittedName>
        <fullName evidence="3">Rho GTPase-activating protein 20-like</fullName>
    </submittedName>
</protein>
<keyword evidence="2" id="KW-1185">Reference proteome</keyword>
<dbReference type="RefSeq" id="XP_031557771.1">
    <property type="nucleotide sequence ID" value="XM_031701911.1"/>
</dbReference>
<gene>
    <name evidence="3" type="primary">LOC116294325</name>
</gene>
<dbReference type="InterPro" id="IPR001849">
    <property type="entry name" value="PH_domain"/>
</dbReference>
<dbReference type="Proteomes" id="UP000515163">
    <property type="component" value="Unplaced"/>
</dbReference>